<accession>A0ABU9YFI4</accession>
<dbReference type="RefSeq" id="WP_345932310.1">
    <property type="nucleotide sequence ID" value="NZ_JBBKTV010000003.1"/>
</dbReference>
<dbReference type="Gene3D" id="3.40.50.1820">
    <property type="entry name" value="alpha/beta hydrolase"/>
    <property type="match status" value="1"/>
</dbReference>
<name>A0ABU9YFI4_9PROT</name>
<organism evidence="2 3">
    <name type="scientific">Tistrella arctica</name>
    <dbReference type="NCBI Taxonomy" id="3133430"/>
    <lineage>
        <taxon>Bacteria</taxon>
        <taxon>Pseudomonadati</taxon>
        <taxon>Pseudomonadota</taxon>
        <taxon>Alphaproteobacteria</taxon>
        <taxon>Geminicoccales</taxon>
        <taxon>Geminicoccaceae</taxon>
        <taxon>Tistrella</taxon>
    </lineage>
</organism>
<dbReference type="EMBL" id="JBBKTW010000002">
    <property type="protein sequence ID" value="MEN2987559.1"/>
    <property type="molecule type" value="Genomic_DNA"/>
</dbReference>
<sequence>MRRNLPLARRFDHRIGPVFWDRFGDDGPDLVLVHGTPFNAAVWADVMPALAARARVHVYDLPGYGQSRVAAGTDISLHVQNQVFADWVAHLGLARPPVVVGHDFGGATVLRAHLLDGVEMRRLVLVDAVALRPWGSAFVAHIRDHAAAFAGLPAHLHRALVAAYVAEAAHRPIPPAILADILDAWGDDHGARAFYDQIARMDPAATDAVVPLLGQMRAPAQVLWGLDDRWLPADQGRALADRIGCGFTGVANAGHLLQLDAPAVLVAAVLDRLGC</sequence>
<proteinExistence type="predicted"/>
<dbReference type="PRINTS" id="PR00111">
    <property type="entry name" value="ABHYDROLASE"/>
</dbReference>
<dbReference type="GO" id="GO:0016787">
    <property type="term" value="F:hydrolase activity"/>
    <property type="evidence" value="ECO:0007669"/>
    <property type="project" value="UniProtKB-KW"/>
</dbReference>
<dbReference type="InterPro" id="IPR000073">
    <property type="entry name" value="AB_hydrolase_1"/>
</dbReference>
<dbReference type="InterPro" id="IPR029058">
    <property type="entry name" value="AB_hydrolase_fold"/>
</dbReference>
<evidence type="ECO:0000313" key="3">
    <source>
        <dbReference type="Proteomes" id="UP001413721"/>
    </source>
</evidence>
<keyword evidence="3" id="KW-1185">Reference proteome</keyword>
<dbReference type="Proteomes" id="UP001413721">
    <property type="component" value="Unassembled WGS sequence"/>
</dbReference>
<evidence type="ECO:0000259" key="1">
    <source>
        <dbReference type="Pfam" id="PF12697"/>
    </source>
</evidence>
<dbReference type="SUPFAM" id="SSF53474">
    <property type="entry name" value="alpha/beta-Hydrolases"/>
    <property type="match status" value="1"/>
</dbReference>
<reference evidence="2 3" key="1">
    <citation type="submission" date="2024-03" db="EMBL/GenBank/DDBJ databases">
        <title>High-quality draft genome sequencing of Tistrella sp. BH-R2-4.</title>
        <authorList>
            <person name="Dong C."/>
        </authorList>
    </citation>
    <scope>NUCLEOTIDE SEQUENCE [LARGE SCALE GENOMIC DNA]</scope>
    <source>
        <strain evidence="2 3">BH-R2-4</strain>
    </source>
</reference>
<comment type="caution">
    <text evidence="2">The sequence shown here is derived from an EMBL/GenBank/DDBJ whole genome shotgun (WGS) entry which is preliminary data.</text>
</comment>
<gene>
    <name evidence="2" type="ORF">WG926_04535</name>
</gene>
<keyword evidence="2" id="KW-0378">Hydrolase</keyword>
<dbReference type="Pfam" id="PF12697">
    <property type="entry name" value="Abhydrolase_6"/>
    <property type="match status" value="1"/>
</dbReference>
<dbReference type="PANTHER" id="PTHR46438">
    <property type="entry name" value="ALPHA/BETA-HYDROLASES SUPERFAMILY PROTEIN"/>
    <property type="match status" value="1"/>
</dbReference>
<evidence type="ECO:0000313" key="2">
    <source>
        <dbReference type="EMBL" id="MEN2987559.1"/>
    </source>
</evidence>
<protein>
    <submittedName>
        <fullName evidence="2">Alpha/beta hydrolase</fullName>
    </submittedName>
</protein>
<feature type="domain" description="AB hydrolase-1" evidence="1">
    <location>
        <begin position="30"/>
        <end position="268"/>
    </location>
</feature>